<evidence type="ECO:0000313" key="4">
    <source>
        <dbReference type="Proteomes" id="UP000527143"/>
    </source>
</evidence>
<dbReference type="Gene3D" id="3.40.50.720">
    <property type="entry name" value="NAD(P)-binding Rossmann-like Domain"/>
    <property type="match status" value="1"/>
</dbReference>
<proteinExistence type="inferred from homology"/>
<dbReference type="FunFam" id="3.40.50.720:FF:000084">
    <property type="entry name" value="Short-chain dehydrogenase reductase"/>
    <property type="match status" value="1"/>
</dbReference>
<comment type="caution">
    <text evidence="3">The sequence shown here is derived from an EMBL/GenBank/DDBJ whole genome shotgun (WGS) entry which is preliminary data.</text>
</comment>
<dbReference type="RefSeq" id="WP_184089244.1">
    <property type="nucleotide sequence ID" value="NZ_JACIJF010000010.1"/>
</dbReference>
<reference evidence="3 4" key="1">
    <citation type="submission" date="2020-08" db="EMBL/GenBank/DDBJ databases">
        <title>Genomic Encyclopedia of Type Strains, Phase IV (KMG-IV): sequencing the most valuable type-strain genomes for metagenomic binning, comparative biology and taxonomic classification.</title>
        <authorList>
            <person name="Goeker M."/>
        </authorList>
    </citation>
    <scope>NUCLEOTIDE SEQUENCE [LARGE SCALE GENOMIC DNA]</scope>
    <source>
        <strain evidence="3 4">DSM 26736</strain>
    </source>
</reference>
<dbReference type="Pfam" id="PF13561">
    <property type="entry name" value="adh_short_C2"/>
    <property type="match status" value="1"/>
</dbReference>
<dbReference type="GO" id="GO:0004316">
    <property type="term" value="F:3-oxoacyl-[acyl-carrier-protein] reductase (NADPH) activity"/>
    <property type="evidence" value="ECO:0007669"/>
    <property type="project" value="UniProtKB-EC"/>
</dbReference>
<sequence>MSQPLAGKVALITGGSRGIGAAIVTRLAREGADVVFSYSSSREGAEAVVAQVEALGRRSISIQADQAITQEVEQMVRDAHSAFGRLDIVVNSAGVFVTGQIDDPELDVAALDRQLDINVRAVVTVMRTAAPLMENGGSVVSIGTTGAMHHTPFAGIADYVASKAAVAAYTRSWARDLGPRNIRANTIQPGPIDTGMAPTEGPVAELMKSKSALGRYGKPEDVAAAVAFLVGPEATYITGATLAIDGGMTA</sequence>
<dbReference type="Proteomes" id="UP000527143">
    <property type="component" value="Unassembled WGS sequence"/>
</dbReference>
<dbReference type="PANTHER" id="PTHR43639:SF1">
    <property type="entry name" value="SHORT-CHAIN DEHYDROGENASE_REDUCTASE FAMILY PROTEIN"/>
    <property type="match status" value="1"/>
</dbReference>
<dbReference type="EC" id="1.1.1.100" evidence="3"/>
<dbReference type="AlphaFoldDB" id="A0A840YKR0"/>
<dbReference type="InterPro" id="IPR002347">
    <property type="entry name" value="SDR_fam"/>
</dbReference>
<evidence type="ECO:0000256" key="2">
    <source>
        <dbReference type="ARBA" id="ARBA00023002"/>
    </source>
</evidence>
<keyword evidence="2 3" id="KW-0560">Oxidoreductase</keyword>
<evidence type="ECO:0000313" key="3">
    <source>
        <dbReference type="EMBL" id="MBB5711788.1"/>
    </source>
</evidence>
<dbReference type="InterPro" id="IPR036291">
    <property type="entry name" value="NAD(P)-bd_dom_sf"/>
</dbReference>
<name>A0A840YKR0_9SPHN</name>
<comment type="similarity">
    <text evidence="1">Belongs to the short-chain dehydrogenases/reductases (SDR) family.</text>
</comment>
<keyword evidence="4" id="KW-1185">Reference proteome</keyword>
<dbReference type="PRINTS" id="PR00080">
    <property type="entry name" value="SDRFAMILY"/>
</dbReference>
<dbReference type="PRINTS" id="PR00081">
    <property type="entry name" value="GDHRDH"/>
</dbReference>
<dbReference type="EMBL" id="JACIJF010000010">
    <property type="protein sequence ID" value="MBB5711788.1"/>
    <property type="molecule type" value="Genomic_DNA"/>
</dbReference>
<organism evidence="3 4">
    <name type="scientific">Sphingomonas xinjiangensis</name>
    <dbReference type="NCBI Taxonomy" id="643568"/>
    <lineage>
        <taxon>Bacteria</taxon>
        <taxon>Pseudomonadati</taxon>
        <taxon>Pseudomonadota</taxon>
        <taxon>Alphaproteobacteria</taxon>
        <taxon>Sphingomonadales</taxon>
        <taxon>Sphingomonadaceae</taxon>
        <taxon>Sphingomonas</taxon>
    </lineage>
</organism>
<dbReference type="SUPFAM" id="SSF51735">
    <property type="entry name" value="NAD(P)-binding Rossmann-fold domains"/>
    <property type="match status" value="1"/>
</dbReference>
<gene>
    <name evidence="3" type="ORF">FHT02_003040</name>
</gene>
<protein>
    <submittedName>
        <fullName evidence="3">3-oxoacyl-[acyl-carrier protein] reductase</fullName>
        <ecNumber evidence="3">1.1.1.100</ecNumber>
    </submittedName>
</protein>
<dbReference type="PANTHER" id="PTHR43639">
    <property type="entry name" value="OXIDOREDUCTASE, SHORT-CHAIN DEHYDROGENASE/REDUCTASE FAMILY (AFU_ORTHOLOGUE AFUA_5G02870)"/>
    <property type="match status" value="1"/>
</dbReference>
<accession>A0A840YKR0</accession>
<evidence type="ECO:0000256" key="1">
    <source>
        <dbReference type="ARBA" id="ARBA00006484"/>
    </source>
</evidence>